<dbReference type="GO" id="GO:0005886">
    <property type="term" value="C:plasma membrane"/>
    <property type="evidence" value="ECO:0007669"/>
    <property type="project" value="UniProtKB-SubCell"/>
</dbReference>
<dbReference type="Gene3D" id="3.30.870.10">
    <property type="entry name" value="Endonuclease Chain A"/>
    <property type="match status" value="2"/>
</dbReference>
<evidence type="ECO:0000256" key="10">
    <source>
        <dbReference type="ARBA" id="ARBA00023209"/>
    </source>
</evidence>
<dbReference type="PANTHER" id="PTHR21248">
    <property type="entry name" value="CARDIOLIPIN SYNTHASE"/>
    <property type="match status" value="1"/>
</dbReference>
<keyword evidence="9" id="KW-0472">Membrane</keyword>
<accession>A0A2N0YZB7</accession>
<dbReference type="CDD" id="cd09112">
    <property type="entry name" value="PLDc_CLS_2"/>
    <property type="match status" value="1"/>
</dbReference>
<evidence type="ECO:0000256" key="7">
    <source>
        <dbReference type="ARBA" id="ARBA00022989"/>
    </source>
</evidence>
<dbReference type="SMART" id="SM00155">
    <property type="entry name" value="PLDc"/>
    <property type="match status" value="2"/>
</dbReference>
<dbReference type="InterPro" id="IPR022924">
    <property type="entry name" value="Cardiolipin_synthase"/>
</dbReference>
<evidence type="ECO:0000256" key="5">
    <source>
        <dbReference type="ARBA" id="ARBA00022692"/>
    </source>
</evidence>
<dbReference type="Proteomes" id="UP000233375">
    <property type="component" value="Unassembled WGS sequence"/>
</dbReference>
<feature type="domain" description="PLD phosphodiesterase" evidence="13">
    <location>
        <begin position="294"/>
        <end position="321"/>
    </location>
</feature>
<dbReference type="EMBL" id="PISE01000040">
    <property type="protein sequence ID" value="PKG22595.1"/>
    <property type="molecule type" value="Genomic_DNA"/>
</dbReference>
<keyword evidence="5" id="KW-0812">Transmembrane</keyword>
<gene>
    <name evidence="14" type="primary">cls</name>
    <name evidence="14" type="ORF">CWS01_16855</name>
</gene>
<evidence type="ECO:0000313" key="14">
    <source>
        <dbReference type="EMBL" id="PKG22595.1"/>
    </source>
</evidence>
<dbReference type="PROSITE" id="PS50035">
    <property type="entry name" value="PLD"/>
    <property type="match status" value="2"/>
</dbReference>
<proteinExistence type="predicted"/>
<dbReference type="EC" id="2.7.8.-" evidence="12"/>
<keyword evidence="8" id="KW-0443">Lipid metabolism</keyword>
<feature type="domain" description="PLD phosphodiesterase" evidence="13">
    <location>
        <begin position="122"/>
        <end position="149"/>
    </location>
</feature>
<dbReference type="GO" id="GO:0008808">
    <property type="term" value="F:cardiolipin synthase activity"/>
    <property type="evidence" value="ECO:0007669"/>
    <property type="project" value="UniProtKB-UniRule"/>
</dbReference>
<dbReference type="OrthoDB" id="9762009at2"/>
<keyword evidence="2" id="KW-1003">Cell membrane</keyword>
<organism evidence="14 15">
    <name type="scientific">Niallia nealsonii</name>
    <dbReference type="NCBI Taxonomy" id="115979"/>
    <lineage>
        <taxon>Bacteria</taxon>
        <taxon>Bacillati</taxon>
        <taxon>Bacillota</taxon>
        <taxon>Bacilli</taxon>
        <taxon>Bacillales</taxon>
        <taxon>Bacillaceae</taxon>
        <taxon>Niallia</taxon>
    </lineage>
</organism>
<evidence type="ECO:0000256" key="1">
    <source>
        <dbReference type="ARBA" id="ARBA00004236"/>
    </source>
</evidence>
<evidence type="ECO:0000313" key="15">
    <source>
        <dbReference type="Proteomes" id="UP000233375"/>
    </source>
</evidence>
<protein>
    <recommendedName>
        <fullName evidence="12">Cardiolipin synthase</fullName>
        <ecNumber evidence="12">2.7.8.-</ecNumber>
    </recommendedName>
</protein>
<keyword evidence="10" id="KW-0594">Phospholipid biosynthesis</keyword>
<evidence type="ECO:0000259" key="13">
    <source>
        <dbReference type="PROSITE" id="PS50035"/>
    </source>
</evidence>
<dbReference type="AlphaFoldDB" id="A0A2N0YZB7"/>
<reference evidence="14 15" key="1">
    <citation type="journal article" date="2003" name="Int. J. Syst. Evol. Microbiol.">
        <title>Bacillus nealsonii sp. nov., isolated from a spacecraft-assembly facility, whose spores are gamma-radiation resistant.</title>
        <authorList>
            <person name="Venkateswaran K."/>
            <person name="Kempf M."/>
            <person name="Chen F."/>
            <person name="Satomi M."/>
            <person name="Nicholson W."/>
            <person name="Kern R."/>
        </authorList>
    </citation>
    <scope>NUCLEOTIDE SEQUENCE [LARGE SCALE GENOMIC DNA]</scope>
    <source>
        <strain evidence="14 15">FO-92</strain>
    </source>
</reference>
<evidence type="ECO:0000256" key="12">
    <source>
        <dbReference type="NCBIfam" id="TIGR04265"/>
    </source>
</evidence>
<dbReference type="Pfam" id="PF13091">
    <property type="entry name" value="PLDc_2"/>
    <property type="match status" value="2"/>
</dbReference>
<evidence type="ECO:0000256" key="9">
    <source>
        <dbReference type="ARBA" id="ARBA00023136"/>
    </source>
</evidence>
<dbReference type="InterPro" id="IPR025202">
    <property type="entry name" value="PLD-like_dom"/>
</dbReference>
<evidence type="ECO:0000256" key="8">
    <source>
        <dbReference type="ARBA" id="ARBA00023098"/>
    </source>
</evidence>
<keyword evidence="3" id="KW-0444">Lipid biosynthesis</keyword>
<keyword evidence="4" id="KW-0808">Transferase</keyword>
<sequence length="381" mass="44497">MDFYFGRKHQLKNTKRRNHPFRYSNFTIYCNGKELFPELFSTLKGAKHHIHILFYTVKTDSISNEFFSLLREKAKEGVEVRLVLDWLGSLKVRKKIIQELQEDGIEFYFCHIPKLPFLFYSLQVRNHRKIAIVDGEIGFMGGFNIGKDYINANLKLSPWRDCHIKMTGEGLDDLQREFLKDWLGASKINLLQNSVYFPTQSKGTSRHQLIPSKGKYLEEILSNLIRNAKKSIIICTPYFIPTKQIMRELLFALDRNVEIMLLLPNNADHILVKEASFSYLRKLLAKNTTVYQYAHGFFHSKITIVDDEICFIGSSNFDKRSIFLNHELNCGVYDKKFIGEMQEQIQNDLKLSNPLLLADIENPTIWTLLKEKVSHIFSPFL</sequence>
<evidence type="ECO:0000256" key="11">
    <source>
        <dbReference type="ARBA" id="ARBA00023264"/>
    </source>
</evidence>
<dbReference type="CDD" id="cd09110">
    <property type="entry name" value="PLDc_CLS_1"/>
    <property type="match status" value="1"/>
</dbReference>
<keyword evidence="15" id="KW-1185">Reference proteome</keyword>
<keyword evidence="7" id="KW-1133">Transmembrane helix</keyword>
<dbReference type="NCBIfam" id="TIGR04265">
    <property type="entry name" value="bac_cardiolipin"/>
    <property type="match status" value="1"/>
</dbReference>
<evidence type="ECO:0000256" key="2">
    <source>
        <dbReference type="ARBA" id="ARBA00022475"/>
    </source>
</evidence>
<dbReference type="FunFam" id="3.30.870.10:FF:000014">
    <property type="entry name" value="Cardiolipin synthase"/>
    <property type="match status" value="1"/>
</dbReference>
<evidence type="ECO:0000256" key="6">
    <source>
        <dbReference type="ARBA" id="ARBA00022737"/>
    </source>
</evidence>
<dbReference type="PANTHER" id="PTHR21248:SF7">
    <property type="entry name" value="MINOR CARDIOLIPIN SYNTHASE CLSB"/>
    <property type="match status" value="1"/>
</dbReference>
<evidence type="ECO:0000256" key="3">
    <source>
        <dbReference type="ARBA" id="ARBA00022516"/>
    </source>
</evidence>
<name>A0A2N0YZB7_9BACI</name>
<dbReference type="GO" id="GO:0032049">
    <property type="term" value="P:cardiolipin biosynthetic process"/>
    <property type="evidence" value="ECO:0007669"/>
    <property type="project" value="UniProtKB-UniRule"/>
</dbReference>
<comment type="subcellular location">
    <subcellularLocation>
        <location evidence="1">Cell membrane</location>
    </subcellularLocation>
</comment>
<keyword evidence="11" id="KW-1208">Phospholipid metabolism</keyword>
<keyword evidence="6" id="KW-0677">Repeat</keyword>
<dbReference type="SUPFAM" id="SSF56024">
    <property type="entry name" value="Phospholipase D/nuclease"/>
    <property type="match status" value="2"/>
</dbReference>
<dbReference type="InterPro" id="IPR001736">
    <property type="entry name" value="PLipase_D/transphosphatidylase"/>
</dbReference>
<comment type="caution">
    <text evidence="14">The sequence shown here is derived from an EMBL/GenBank/DDBJ whole genome shotgun (WGS) entry which is preliminary data.</text>
</comment>
<evidence type="ECO:0000256" key="4">
    <source>
        <dbReference type="ARBA" id="ARBA00022679"/>
    </source>
</evidence>